<evidence type="ECO:0000256" key="2">
    <source>
        <dbReference type="ARBA" id="ARBA00022651"/>
    </source>
</evidence>
<dbReference type="Gene3D" id="2.115.10.20">
    <property type="entry name" value="Glycosyl hydrolase domain, family 43"/>
    <property type="match status" value="1"/>
</dbReference>
<sequence length="496" mass="56166">MTQIVNPYLPLTEYVPDGEPHVFDGRLYIYGSHDRANGTSYCQDHYVTWSAPVDDLTNWRYEGQIYRRNQDPSNLMDDKQLWAPDVTKGPDGRYYLYYCLSFYPEIGVAVSESPVGPFEFLGHVKYPKELKNGLTLREFMPFDPAIYTDDDGQVYLYYGFCPGGEKEMALPDFTEEELSQMTPEMREKIETIKSITFGENSMVARLEPDMVTLKEIPRPLIPGAKFESGTSFEGHAFFEASSIRKINGTYYFVYSSYKSHELCYATSQFPDKDFVFGGTLISNGDIGFQGREKPVNTLGNNHGSLIEVNDKLYVFYHRQTNGTEFSRQGCAEEVTLLEDGSIEQVEITSCGLNGGPLVAKGTFPAAIACHITSPFTMNRIDYDSPLMKKQTKIVEPVHGTVYIDTIQDDTVIGYKYFNLQNPKQILLELKGTFSGEISVTLDCDQKEMISRESVTIDTEQWELITIPFHYSNPKSSLYFKFSGEGSCSMKTIGFLS</sequence>
<proteinExistence type="inferred from homology"/>
<evidence type="ECO:0000256" key="1">
    <source>
        <dbReference type="ARBA" id="ARBA00009865"/>
    </source>
</evidence>
<dbReference type="Proteomes" id="UP001223079">
    <property type="component" value="Unassembled WGS sequence"/>
</dbReference>
<keyword evidence="2" id="KW-0858">Xylan degradation</keyword>
<name>A0ABT9YUC0_9STRE</name>
<accession>A0ABT9YUC0</accession>
<keyword evidence="8" id="KW-1185">Reference proteome</keyword>
<dbReference type="PANTHER" id="PTHR43772:SF2">
    <property type="entry name" value="PUTATIVE (AFU_ORTHOLOGUE AFUA_2G04480)-RELATED"/>
    <property type="match status" value="1"/>
</dbReference>
<reference evidence="7 8" key="1">
    <citation type="submission" date="2023-07" db="EMBL/GenBank/DDBJ databases">
        <title>Genomic Encyclopedia of Type Strains, Phase IV (KMG-IV): sequencing the most valuable type-strain genomes for metagenomic binning, comparative biology and taxonomic classification.</title>
        <authorList>
            <person name="Goeker M."/>
        </authorList>
    </citation>
    <scope>NUCLEOTIDE SEQUENCE [LARGE SCALE GENOMIC DNA]</scope>
    <source>
        <strain evidence="7 8">DSM 105143</strain>
    </source>
</reference>
<evidence type="ECO:0000256" key="3">
    <source>
        <dbReference type="ARBA" id="ARBA00022801"/>
    </source>
</evidence>
<evidence type="ECO:0000313" key="8">
    <source>
        <dbReference type="Proteomes" id="UP001223079"/>
    </source>
</evidence>
<evidence type="ECO:0000256" key="6">
    <source>
        <dbReference type="RuleBase" id="RU361187"/>
    </source>
</evidence>
<dbReference type="CDD" id="cd18620">
    <property type="entry name" value="GH43_XylA-like"/>
    <property type="match status" value="1"/>
</dbReference>
<comment type="caution">
    <text evidence="7">The sequence shown here is derived from an EMBL/GenBank/DDBJ whole genome shotgun (WGS) entry which is preliminary data.</text>
</comment>
<keyword evidence="3 6" id="KW-0378">Hydrolase</keyword>
<evidence type="ECO:0000256" key="5">
    <source>
        <dbReference type="ARBA" id="ARBA00023295"/>
    </source>
</evidence>
<organism evidence="7 8">
    <name type="scientific">Streptococcus moroccensis</name>
    <dbReference type="NCBI Taxonomy" id="1451356"/>
    <lineage>
        <taxon>Bacteria</taxon>
        <taxon>Bacillati</taxon>
        <taxon>Bacillota</taxon>
        <taxon>Bacilli</taxon>
        <taxon>Lactobacillales</taxon>
        <taxon>Streptococcaceae</taxon>
        <taxon>Streptococcus</taxon>
    </lineage>
</organism>
<dbReference type="SUPFAM" id="SSF75005">
    <property type="entry name" value="Arabinanase/levansucrase/invertase"/>
    <property type="match status" value="1"/>
</dbReference>
<protein>
    <recommendedName>
        <fullName evidence="9">Xylan 1,4-beta-xylosidase</fullName>
    </recommendedName>
</protein>
<dbReference type="Pfam" id="PF04616">
    <property type="entry name" value="Glyco_hydro_43"/>
    <property type="match status" value="1"/>
</dbReference>
<comment type="similarity">
    <text evidence="1 6">Belongs to the glycosyl hydrolase 43 family.</text>
</comment>
<evidence type="ECO:0008006" key="9">
    <source>
        <dbReference type="Google" id="ProtNLM"/>
    </source>
</evidence>
<dbReference type="RefSeq" id="WP_307122343.1">
    <property type="nucleotide sequence ID" value="NZ_JAUSTM010000019.1"/>
</dbReference>
<dbReference type="InterPro" id="IPR023296">
    <property type="entry name" value="Glyco_hydro_beta-prop_sf"/>
</dbReference>
<keyword evidence="4" id="KW-0119">Carbohydrate metabolism</keyword>
<gene>
    <name evidence="7" type="ORF">J2S23_001767</name>
</gene>
<keyword evidence="5 6" id="KW-0326">Glycosidase</keyword>
<dbReference type="InterPro" id="IPR006710">
    <property type="entry name" value="Glyco_hydro_43"/>
</dbReference>
<dbReference type="EMBL" id="JAUSTM010000019">
    <property type="protein sequence ID" value="MDQ0223192.1"/>
    <property type="molecule type" value="Genomic_DNA"/>
</dbReference>
<dbReference type="InterPro" id="IPR052176">
    <property type="entry name" value="Glycosyl_Hydrlase_43_Enz"/>
</dbReference>
<evidence type="ECO:0000313" key="7">
    <source>
        <dbReference type="EMBL" id="MDQ0223192.1"/>
    </source>
</evidence>
<keyword evidence="2" id="KW-0624">Polysaccharide degradation</keyword>
<dbReference type="PANTHER" id="PTHR43772">
    <property type="entry name" value="ENDO-1,4-BETA-XYLANASE"/>
    <property type="match status" value="1"/>
</dbReference>
<evidence type="ECO:0000256" key="4">
    <source>
        <dbReference type="ARBA" id="ARBA00023277"/>
    </source>
</evidence>